<accession>A0A914DQW8</accession>
<evidence type="ECO:0000256" key="3">
    <source>
        <dbReference type="ARBA" id="ARBA00022617"/>
    </source>
</evidence>
<reference evidence="10" key="1">
    <citation type="submission" date="2022-11" db="UniProtKB">
        <authorList>
            <consortium name="WormBaseParasite"/>
        </authorList>
    </citation>
    <scope>IDENTIFICATION</scope>
</reference>
<keyword evidence="3 8" id="KW-0349">Heme</keyword>
<comment type="cofactor">
    <cofactor evidence="1 8">
        <name>heme</name>
        <dbReference type="ChEBI" id="CHEBI:30413"/>
    </cofactor>
</comment>
<dbReference type="GO" id="GO:0005506">
    <property type="term" value="F:iron ion binding"/>
    <property type="evidence" value="ECO:0007669"/>
    <property type="project" value="InterPro"/>
</dbReference>
<evidence type="ECO:0000256" key="5">
    <source>
        <dbReference type="ARBA" id="ARBA00023002"/>
    </source>
</evidence>
<keyword evidence="7" id="KW-0503">Monooxygenase</keyword>
<dbReference type="AlphaFoldDB" id="A0A914DQW8"/>
<dbReference type="GO" id="GO:0016705">
    <property type="term" value="F:oxidoreductase activity, acting on paired donors, with incorporation or reduction of molecular oxygen"/>
    <property type="evidence" value="ECO:0007669"/>
    <property type="project" value="InterPro"/>
</dbReference>
<dbReference type="InterPro" id="IPR050476">
    <property type="entry name" value="Insect_CytP450_Detox"/>
</dbReference>
<evidence type="ECO:0000256" key="8">
    <source>
        <dbReference type="PIRSR" id="PIRSR602401-1"/>
    </source>
</evidence>
<keyword evidence="6 8" id="KW-0408">Iron</keyword>
<dbReference type="InterPro" id="IPR036396">
    <property type="entry name" value="Cyt_P450_sf"/>
</dbReference>
<name>A0A914DQW8_9BILA</name>
<evidence type="ECO:0000256" key="2">
    <source>
        <dbReference type="ARBA" id="ARBA00010617"/>
    </source>
</evidence>
<evidence type="ECO:0000256" key="4">
    <source>
        <dbReference type="ARBA" id="ARBA00022723"/>
    </source>
</evidence>
<organism evidence="9 10">
    <name type="scientific">Acrobeloides nanus</name>
    <dbReference type="NCBI Taxonomy" id="290746"/>
    <lineage>
        <taxon>Eukaryota</taxon>
        <taxon>Metazoa</taxon>
        <taxon>Ecdysozoa</taxon>
        <taxon>Nematoda</taxon>
        <taxon>Chromadorea</taxon>
        <taxon>Rhabditida</taxon>
        <taxon>Tylenchina</taxon>
        <taxon>Cephalobomorpha</taxon>
        <taxon>Cephaloboidea</taxon>
        <taxon>Cephalobidae</taxon>
        <taxon>Acrobeloides</taxon>
    </lineage>
</organism>
<dbReference type="GO" id="GO:0020037">
    <property type="term" value="F:heme binding"/>
    <property type="evidence" value="ECO:0007669"/>
    <property type="project" value="InterPro"/>
</dbReference>
<feature type="binding site" description="axial binding residue" evidence="8">
    <location>
        <position position="156"/>
    </location>
    <ligand>
        <name>heme</name>
        <dbReference type="ChEBI" id="CHEBI:30413"/>
    </ligand>
    <ligandPart>
        <name>Fe</name>
        <dbReference type="ChEBI" id="CHEBI:18248"/>
    </ligandPart>
</feature>
<dbReference type="InterPro" id="IPR002401">
    <property type="entry name" value="Cyt_P450_E_grp-I"/>
</dbReference>
<dbReference type="PRINTS" id="PR00463">
    <property type="entry name" value="EP450I"/>
</dbReference>
<evidence type="ECO:0000256" key="7">
    <source>
        <dbReference type="ARBA" id="ARBA00023033"/>
    </source>
</evidence>
<evidence type="ECO:0000313" key="9">
    <source>
        <dbReference type="Proteomes" id="UP000887540"/>
    </source>
</evidence>
<dbReference type="PANTHER" id="PTHR24292:SF54">
    <property type="entry name" value="CYP9F3-RELATED"/>
    <property type="match status" value="1"/>
</dbReference>
<keyword evidence="9" id="KW-1185">Reference proteome</keyword>
<dbReference type="PANTHER" id="PTHR24292">
    <property type="entry name" value="CYTOCHROME P450"/>
    <property type="match status" value="1"/>
</dbReference>
<keyword evidence="5" id="KW-0560">Oxidoreductase</keyword>
<dbReference type="InterPro" id="IPR001128">
    <property type="entry name" value="Cyt_P450"/>
</dbReference>
<dbReference type="Pfam" id="PF00067">
    <property type="entry name" value="p450"/>
    <property type="match status" value="1"/>
</dbReference>
<dbReference type="SUPFAM" id="SSF48264">
    <property type="entry name" value="Cytochrome P450"/>
    <property type="match status" value="1"/>
</dbReference>
<evidence type="ECO:0000256" key="6">
    <source>
        <dbReference type="ARBA" id="ARBA00023004"/>
    </source>
</evidence>
<keyword evidence="4 8" id="KW-0479">Metal-binding</keyword>
<evidence type="ECO:0000313" key="10">
    <source>
        <dbReference type="WBParaSite" id="ACRNAN_scaffold3661.g10667.t1"/>
    </source>
</evidence>
<comment type="similarity">
    <text evidence="2">Belongs to the cytochrome P450 family.</text>
</comment>
<dbReference type="PRINTS" id="PR00385">
    <property type="entry name" value="P450"/>
</dbReference>
<dbReference type="WBParaSite" id="ACRNAN_scaffold3661.g10667.t1">
    <property type="protein sequence ID" value="ACRNAN_scaffold3661.g10667.t1"/>
    <property type="gene ID" value="ACRNAN_scaffold3661.g10667"/>
</dbReference>
<proteinExistence type="inferred from homology"/>
<dbReference type="GO" id="GO:0004497">
    <property type="term" value="F:monooxygenase activity"/>
    <property type="evidence" value="ECO:0007669"/>
    <property type="project" value="UniProtKB-KW"/>
</dbReference>
<dbReference type="Gene3D" id="1.10.630.10">
    <property type="entry name" value="Cytochrome P450"/>
    <property type="match status" value="1"/>
</dbReference>
<evidence type="ECO:0000256" key="1">
    <source>
        <dbReference type="ARBA" id="ARBA00001971"/>
    </source>
</evidence>
<sequence>MWNIILALVLVAITTYFLYFFFDTTANTLANTMFFLAKDPERMKILQAEIDEVCPEEEVTYEQLQSLKYGDAVMKEALRMVPIAASLASRECSEDTTLGNILVEKGTQVQVDVFTLQYDKEIWGEDADKFVPERFLDNENRHPAAWVPFGGGPRTCIDHANSGGFGQCHDGPS</sequence>
<protein>
    <submittedName>
        <fullName evidence="10">Cytochrome P450</fullName>
    </submittedName>
</protein>
<dbReference type="Proteomes" id="UP000887540">
    <property type="component" value="Unplaced"/>
</dbReference>